<dbReference type="OrthoDB" id="6389032at2"/>
<protein>
    <submittedName>
        <fullName evidence="1">DUF3630 family protein</fullName>
    </submittedName>
</protein>
<gene>
    <name evidence="1" type="ORF">EES38_18035</name>
</gene>
<sequence>MDKFSVAEYRRDEGVIVLCYPDYDFEQFTDIGSHFVTFISAEIIEKQCDADLHSWLIRFEGHHLILRSEHYSQSLWLEALSANEAREDLDFLIQLIQRD</sequence>
<dbReference type="Pfam" id="PF12305">
    <property type="entry name" value="DUF3630"/>
    <property type="match status" value="1"/>
</dbReference>
<accession>A0A3N9TCG3</accession>
<evidence type="ECO:0000313" key="2">
    <source>
        <dbReference type="Proteomes" id="UP000281112"/>
    </source>
</evidence>
<dbReference type="AlphaFoldDB" id="A0A3N9TCG3"/>
<evidence type="ECO:0000313" key="1">
    <source>
        <dbReference type="EMBL" id="RQW61759.1"/>
    </source>
</evidence>
<dbReference type="RefSeq" id="WP_124938608.1">
    <property type="nucleotide sequence ID" value="NZ_RJVQ01000010.1"/>
</dbReference>
<reference evidence="1 2" key="1">
    <citation type="submission" date="2018-11" db="EMBL/GenBank/DDBJ databases">
        <title>Vibrio LJC006 sp. nov., isolated from seawater during the bloom of the enteromorpha.</title>
        <authorList>
            <person name="Liang J."/>
        </authorList>
    </citation>
    <scope>NUCLEOTIDE SEQUENCE [LARGE SCALE GENOMIC DNA]</scope>
    <source>
        <strain evidence="1 2">LJC006</strain>
    </source>
</reference>
<comment type="caution">
    <text evidence="1">The sequence shown here is derived from an EMBL/GenBank/DDBJ whole genome shotgun (WGS) entry which is preliminary data.</text>
</comment>
<keyword evidence="2" id="KW-1185">Reference proteome</keyword>
<dbReference type="EMBL" id="RJVQ01000010">
    <property type="protein sequence ID" value="RQW61759.1"/>
    <property type="molecule type" value="Genomic_DNA"/>
</dbReference>
<dbReference type="Proteomes" id="UP000281112">
    <property type="component" value="Unassembled WGS sequence"/>
</dbReference>
<dbReference type="InterPro" id="IPR022080">
    <property type="entry name" value="DUF3630"/>
</dbReference>
<organism evidence="1 2">
    <name type="scientific">Vibrio viridaestus</name>
    <dbReference type="NCBI Taxonomy" id="2487322"/>
    <lineage>
        <taxon>Bacteria</taxon>
        <taxon>Pseudomonadati</taxon>
        <taxon>Pseudomonadota</taxon>
        <taxon>Gammaproteobacteria</taxon>
        <taxon>Vibrionales</taxon>
        <taxon>Vibrionaceae</taxon>
        <taxon>Vibrio</taxon>
    </lineage>
</organism>
<name>A0A3N9TCG3_9VIBR</name>
<proteinExistence type="predicted"/>